<feature type="domain" description="Topo IA-type catalytic" evidence="9">
    <location>
        <begin position="1"/>
        <end position="276"/>
    </location>
</feature>
<comment type="catalytic activity">
    <reaction evidence="8">
        <text>ATP-independent breakage of single-stranded DNA, followed by passage and rejoining.</text>
        <dbReference type="EC" id="5.6.2.1"/>
    </reaction>
</comment>
<comment type="similarity">
    <text evidence="2 8">Belongs to the type IA topoisomerase family.</text>
</comment>
<dbReference type="GO" id="GO:0006310">
    <property type="term" value="P:DNA recombination"/>
    <property type="evidence" value="ECO:0007669"/>
    <property type="project" value="TreeGrafter"/>
</dbReference>
<comment type="function">
    <text evidence="8">Introduces a single-strand break via transesterification at a target site in duplex DNA. Releases the supercoiling and torsional tension of DNA introduced during the DNA replication and transcription by transiently cleaving and rejoining one strand of the DNA duplex. The scissile phosphodiester is attacked by the catalytic tyrosine of the enzyme, resulting in the formation of a DNA-(5'-phosphotyrosyl)-enzyme intermediate and the expulsion of a 3'-OH DNA strand.</text>
</comment>
<name>A0A0D2LUA1_9CHLO</name>
<dbReference type="InterPro" id="IPR013497">
    <property type="entry name" value="Topo_IA_cen"/>
</dbReference>
<evidence type="ECO:0000256" key="7">
    <source>
        <dbReference type="ARBA" id="ARBA00023235"/>
    </source>
</evidence>
<dbReference type="PROSITE" id="PS52039">
    <property type="entry name" value="TOPO_IA_2"/>
    <property type="match status" value="1"/>
</dbReference>
<evidence type="ECO:0000313" key="11">
    <source>
        <dbReference type="Proteomes" id="UP000054498"/>
    </source>
</evidence>
<dbReference type="FunFam" id="1.10.290.10:FF:000003">
    <property type="entry name" value="DNA topoisomerase"/>
    <property type="match status" value="1"/>
</dbReference>
<evidence type="ECO:0000256" key="2">
    <source>
        <dbReference type="ARBA" id="ARBA00009446"/>
    </source>
</evidence>
<dbReference type="GO" id="GO:0006265">
    <property type="term" value="P:DNA topological change"/>
    <property type="evidence" value="ECO:0007669"/>
    <property type="project" value="InterPro"/>
</dbReference>
<dbReference type="InterPro" id="IPR023406">
    <property type="entry name" value="Topo_IA_AS"/>
</dbReference>
<dbReference type="InterPro" id="IPR013826">
    <property type="entry name" value="Topo_IA_cen_sub3"/>
</dbReference>
<evidence type="ECO:0000259" key="9">
    <source>
        <dbReference type="PROSITE" id="PS52039"/>
    </source>
</evidence>
<dbReference type="InterPro" id="IPR000380">
    <property type="entry name" value="Topo_IA"/>
</dbReference>
<keyword evidence="3" id="KW-0479">Metal-binding</keyword>
<dbReference type="GO" id="GO:0031422">
    <property type="term" value="C:RecQ family helicase-topoisomerase III complex"/>
    <property type="evidence" value="ECO:0007669"/>
    <property type="project" value="TreeGrafter"/>
</dbReference>
<dbReference type="SMART" id="SM00437">
    <property type="entry name" value="TOP1Ac"/>
    <property type="match status" value="1"/>
</dbReference>
<dbReference type="CDD" id="cd00186">
    <property type="entry name" value="TOP1Ac"/>
    <property type="match status" value="1"/>
</dbReference>
<dbReference type="AlphaFoldDB" id="A0A0D2LUA1"/>
<evidence type="ECO:0000256" key="8">
    <source>
        <dbReference type="RuleBase" id="RU362092"/>
    </source>
</evidence>
<dbReference type="EC" id="5.6.2.1" evidence="8"/>
<evidence type="ECO:0000256" key="3">
    <source>
        <dbReference type="ARBA" id="ARBA00022723"/>
    </source>
</evidence>
<dbReference type="GO" id="GO:0006281">
    <property type="term" value="P:DNA repair"/>
    <property type="evidence" value="ECO:0007669"/>
    <property type="project" value="TreeGrafter"/>
</dbReference>
<dbReference type="GO" id="GO:0005634">
    <property type="term" value="C:nucleus"/>
    <property type="evidence" value="ECO:0007669"/>
    <property type="project" value="TreeGrafter"/>
</dbReference>
<dbReference type="PROSITE" id="PS00396">
    <property type="entry name" value="TOPO_IA_1"/>
    <property type="match status" value="1"/>
</dbReference>
<dbReference type="InterPro" id="IPR023405">
    <property type="entry name" value="Topo_IA_core_domain"/>
</dbReference>
<keyword evidence="6 8" id="KW-0238">DNA-binding</keyword>
<evidence type="ECO:0000256" key="4">
    <source>
        <dbReference type="ARBA" id="ARBA00022833"/>
    </source>
</evidence>
<organism evidence="10 11">
    <name type="scientific">Monoraphidium neglectum</name>
    <dbReference type="NCBI Taxonomy" id="145388"/>
    <lineage>
        <taxon>Eukaryota</taxon>
        <taxon>Viridiplantae</taxon>
        <taxon>Chlorophyta</taxon>
        <taxon>core chlorophytes</taxon>
        <taxon>Chlorophyceae</taxon>
        <taxon>CS clade</taxon>
        <taxon>Sphaeropleales</taxon>
        <taxon>Selenastraceae</taxon>
        <taxon>Monoraphidium</taxon>
    </lineage>
</organism>
<dbReference type="PANTHER" id="PTHR11390">
    <property type="entry name" value="PROKARYOTIC DNA TOPOISOMERASE"/>
    <property type="match status" value="1"/>
</dbReference>
<proteinExistence type="inferred from homology"/>
<dbReference type="PRINTS" id="PR00417">
    <property type="entry name" value="PRTPISMRASEI"/>
</dbReference>
<gene>
    <name evidence="10" type="ORF">MNEG_14767</name>
</gene>
<dbReference type="STRING" id="145388.A0A0D2LUA1"/>
<reference evidence="10 11" key="1">
    <citation type="journal article" date="2013" name="BMC Genomics">
        <title>Reconstruction of the lipid metabolism for the microalga Monoraphidium neglectum from its genome sequence reveals characteristics suitable for biofuel production.</title>
        <authorList>
            <person name="Bogen C."/>
            <person name="Al-Dilaimi A."/>
            <person name="Albersmeier A."/>
            <person name="Wichmann J."/>
            <person name="Grundmann M."/>
            <person name="Rupp O."/>
            <person name="Lauersen K.J."/>
            <person name="Blifernez-Klassen O."/>
            <person name="Kalinowski J."/>
            <person name="Goesmann A."/>
            <person name="Mussgnug J.H."/>
            <person name="Kruse O."/>
        </authorList>
    </citation>
    <scope>NUCLEOTIDE SEQUENCE [LARGE SCALE GENOMIC DNA]</scope>
    <source>
        <strain evidence="10 11">SAG 48.87</strain>
    </source>
</reference>
<keyword evidence="11" id="KW-1185">Reference proteome</keyword>
<dbReference type="SUPFAM" id="SSF56712">
    <property type="entry name" value="Prokaryotic type I DNA topoisomerase"/>
    <property type="match status" value="1"/>
</dbReference>
<dbReference type="GO" id="GO:0003677">
    <property type="term" value="F:DNA binding"/>
    <property type="evidence" value="ECO:0007669"/>
    <property type="project" value="UniProtKB-KW"/>
</dbReference>
<dbReference type="InterPro" id="IPR013824">
    <property type="entry name" value="Topo_IA_cen_sub1"/>
</dbReference>
<dbReference type="GO" id="GO:0046872">
    <property type="term" value="F:metal ion binding"/>
    <property type="evidence" value="ECO:0007669"/>
    <property type="project" value="UniProtKB-KW"/>
</dbReference>
<keyword evidence="7 8" id="KW-0413">Isomerase</keyword>
<accession>A0A0D2LUA1</accession>
<dbReference type="Pfam" id="PF01131">
    <property type="entry name" value="Topoisom_bac"/>
    <property type="match status" value="1"/>
</dbReference>
<dbReference type="GeneID" id="25732361"/>
<dbReference type="GO" id="GO:0003917">
    <property type="term" value="F:DNA topoisomerase type I (single strand cut, ATP-independent) activity"/>
    <property type="evidence" value="ECO:0007669"/>
    <property type="project" value="UniProtKB-EC"/>
</dbReference>
<protein>
    <recommendedName>
        <fullName evidence="8">DNA topoisomerase</fullName>
        <ecNumber evidence="8">5.6.2.1</ecNumber>
    </recommendedName>
</protein>
<dbReference type="Gene3D" id="1.10.290.10">
    <property type="entry name" value="Topoisomerase I, domain 4"/>
    <property type="match status" value="1"/>
</dbReference>
<dbReference type="PANTHER" id="PTHR11390:SF21">
    <property type="entry name" value="DNA TOPOISOMERASE 3-ALPHA"/>
    <property type="match status" value="1"/>
</dbReference>
<keyword evidence="5 8" id="KW-0799">Topoisomerase</keyword>
<dbReference type="EMBL" id="KK104965">
    <property type="protein sequence ID" value="KIY93196.1"/>
    <property type="molecule type" value="Genomic_DNA"/>
</dbReference>
<evidence type="ECO:0000256" key="1">
    <source>
        <dbReference type="ARBA" id="ARBA00001946"/>
    </source>
</evidence>
<dbReference type="OrthoDB" id="430051at2759"/>
<dbReference type="RefSeq" id="XP_013892216.1">
    <property type="nucleotide sequence ID" value="XM_014036762.1"/>
</dbReference>
<evidence type="ECO:0000313" key="10">
    <source>
        <dbReference type="EMBL" id="KIY93196.1"/>
    </source>
</evidence>
<dbReference type="InterPro" id="IPR003602">
    <property type="entry name" value="Topo_IA_DNA-bd_dom"/>
</dbReference>
<evidence type="ECO:0000256" key="5">
    <source>
        <dbReference type="ARBA" id="ARBA00023029"/>
    </source>
</evidence>
<dbReference type="Gene3D" id="1.10.460.10">
    <property type="entry name" value="Topoisomerase I, domain 2"/>
    <property type="match status" value="1"/>
</dbReference>
<sequence>MKLAEELYQAGFVSYPRTETDAFDPGMDLMSIVQEHSNDARWGAHAAAIAAGQMWKPPRPGGHDDKAHPPIHPTRHTTGEVGWSHEKCQVYELIVRHFLACCSKDAVGQETVVEIDIAGEGFRTTGLMVTERNWLDVYPYQSWGGNANLPPLAEGEQFVPTELLLKEGATQPPARLSERDLIAAMERHGIGTDATVAEHISKQLDRGYASKDAAMTFWPTPLGEGLISAYRRMGLDNLWKPDLRGRIEQGIARVAAGQMSKDQVQQGAALLLLLYVGRAGAGSQVSADHCERPATA</sequence>
<keyword evidence="4" id="KW-0862">Zinc</keyword>
<comment type="cofactor">
    <cofactor evidence="1">
        <name>Mg(2+)</name>
        <dbReference type="ChEBI" id="CHEBI:18420"/>
    </cofactor>
</comment>
<dbReference type="KEGG" id="mng:MNEG_14767"/>
<dbReference type="Proteomes" id="UP000054498">
    <property type="component" value="Unassembled WGS sequence"/>
</dbReference>
<evidence type="ECO:0000256" key="6">
    <source>
        <dbReference type="ARBA" id="ARBA00023125"/>
    </source>
</evidence>